<dbReference type="EMBL" id="BLXT01002056">
    <property type="protein sequence ID" value="GFN90592.1"/>
    <property type="molecule type" value="Genomic_DNA"/>
</dbReference>
<evidence type="ECO:0000313" key="3">
    <source>
        <dbReference type="Proteomes" id="UP000735302"/>
    </source>
</evidence>
<feature type="region of interest" description="Disordered" evidence="1">
    <location>
        <begin position="71"/>
        <end position="102"/>
    </location>
</feature>
<organism evidence="2 3">
    <name type="scientific">Plakobranchus ocellatus</name>
    <dbReference type="NCBI Taxonomy" id="259542"/>
    <lineage>
        <taxon>Eukaryota</taxon>
        <taxon>Metazoa</taxon>
        <taxon>Spiralia</taxon>
        <taxon>Lophotrochozoa</taxon>
        <taxon>Mollusca</taxon>
        <taxon>Gastropoda</taxon>
        <taxon>Heterobranchia</taxon>
        <taxon>Euthyneura</taxon>
        <taxon>Panpulmonata</taxon>
        <taxon>Sacoglossa</taxon>
        <taxon>Placobranchoidea</taxon>
        <taxon>Plakobranchidae</taxon>
        <taxon>Plakobranchus</taxon>
    </lineage>
</organism>
<gene>
    <name evidence="2" type="ORF">PoB_001709800</name>
</gene>
<reference evidence="2 3" key="1">
    <citation type="journal article" date="2021" name="Elife">
        <title>Chloroplast acquisition without the gene transfer in kleptoplastic sea slugs, Plakobranchus ocellatus.</title>
        <authorList>
            <person name="Maeda T."/>
            <person name="Takahashi S."/>
            <person name="Yoshida T."/>
            <person name="Shimamura S."/>
            <person name="Takaki Y."/>
            <person name="Nagai Y."/>
            <person name="Toyoda A."/>
            <person name="Suzuki Y."/>
            <person name="Arimoto A."/>
            <person name="Ishii H."/>
            <person name="Satoh N."/>
            <person name="Nishiyama T."/>
            <person name="Hasebe M."/>
            <person name="Maruyama T."/>
            <person name="Minagawa J."/>
            <person name="Obokata J."/>
            <person name="Shigenobu S."/>
        </authorList>
    </citation>
    <scope>NUCLEOTIDE SEQUENCE [LARGE SCALE GENOMIC DNA]</scope>
</reference>
<evidence type="ECO:0000313" key="2">
    <source>
        <dbReference type="EMBL" id="GFN90592.1"/>
    </source>
</evidence>
<protein>
    <submittedName>
        <fullName evidence="2">Uncharacterized protein</fullName>
    </submittedName>
</protein>
<name>A0AAV3Z810_9GAST</name>
<dbReference type="Proteomes" id="UP000735302">
    <property type="component" value="Unassembled WGS sequence"/>
</dbReference>
<accession>A0AAV3Z810</accession>
<keyword evidence="3" id="KW-1185">Reference proteome</keyword>
<evidence type="ECO:0000256" key="1">
    <source>
        <dbReference type="SAM" id="MobiDB-lite"/>
    </source>
</evidence>
<sequence length="102" mass="11810">MDKYLLKVYNKMTSGFKALRQGLEPVTEESLQISGRTHKPLFTDASGNEIHVNHELTTQEFKDRVIRTKKHRNGEQGTENSEVRLCTRKNRYLKNMASKSQS</sequence>
<dbReference type="AlphaFoldDB" id="A0AAV3Z810"/>
<comment type="caution">
    <text evidence="2">The sequence shown here is derived from an EMBL/GenBank/DDBJ whole genome shotgun (WGS) entry which is preliminary data.</text>
</comment>
<proteinExistence type="predicted"/>